<reference evidence="2" key="1">
    <citation type="submission" date="2017-09" db="EMBL/GenBank/DDBJ databases">
        <title>Metaegenomics of thermophilic ammonia-oxidizing enrichment culture.</title>
        <authorList>
            <person name="Kato S."/>
            <person name="Suzuki K."/>
        </authorList>
    </citation>
    <scope>NUCLEOTIDE SEQUENCE [LARGE SCALE GENOMIC DNA]</scope>
</reference>
<comment type="caution">
    <text evidence="1">The sequence shown here is derived from an EMBL/GenBank/DDBJ whole genome shotgun (WGS) entry which is preliminary data.</text>
</comment>
<evidence type="ECO:0000313" key="1">
    <source>
        <dbReference type="EMBL" id="GBC97947.1"/>
    </source>
</evidence>
<name>A0A2H5XA05_9BACT</name>
<organism evidence="1 2">
    <name type="scientific">Candidatus Fervidibacter japonicus</name>
    <dbReference type="NCBI Taxonomy" id="2035412"/>
    <lineage>
        <taxon>Bacteria</taxon>
        <taxon>Candidatus Fervidibacterota</taxon>
        <taxon>Candidatus Fervidibacter</taxon>
    </lineage>
</organism>
<gene>
    <name evidence="1" type="ORF">HRbin17_00442</name>
</gene>
<dbReference type="Proteomes" id="UP000236173">
    <property type="component" value="Unassembled WGS sequence"/>
</dbReference>
<dbReference type="SUPFAM" id="SSF54523">
    <property type="entry name" value="Pili subunits"/>
    <property type="match status" value="1"/>
</dbReference>
<evidence type="ECO:0008006" key="3">
    <source>
        <dbReference type="Google" id="ProtNLM"/>
    </source>
</evidence>
<dbReference type="EMBL" id="BEHT01000004">
    <property type="protein sequence ID" value="GBC97947.1"/>
    <property type="molecule type" value="Genomic_DNA"/>
</dbReference>
<sequence length="116" mass="12561">MRRAQTLAVLLVAALVIAIGVALVYFNRQMTATHGTTAPAPTTLGAAMQRAKEVECLNNLRQLRAAVQQYRAVNETNPPNLQDLRGGVPPVCPVTQVPYTYDPATGTVRCPRHPNL</sequence>
<accession>A0A2H5XA05</accession>
<dbReference type="AlphaFoldDB" id="A0A2H5XA05"/>
<dbReference type="InterPro" id="IPR045584">
    <property type="entry name" value="Pilin-like"/>
</dbReference>
<protein>
    <recommendedName>
        <fullName evidence="3">Type II secretion system protein G</fullName>
    </recommendedName>
</protein>
<evidence type="ECO:0000313" key="2">
    <source>
        <dbReference type="Proteomes" id="UP000236173"/>
    </source>
</evidence>
<proteinExistence type="predicted"/>